<comment type="caution">
    <text evidence="2">The sequence shown here is derived from an EMBL/GenBank/DDBJ whole genome shotgun (WGS) entry which is preliminary data.</text>
</comment>
<evidence type="ECO:0000313" key="2">
    <source>
        <dbReference type="EMBL" id="TND51986.1"/>
    </source>
</evidence>
<dbReference type="EMBL" id="PDXJ01000025">
    <property type="protein sequence ID" value="TND51986.1"/>
    <property type="molecule type" value="Genomic_DNA"/>
</dbReference>
<gene>
    <name evidence="2" type="ORF">CF123_17870</name>
</gene>
<evidence type="ECO:0000256" key="1">
    <source>
        <dbReference type="SAM" id="MobiDB-lite"/>
    </source>
</evidence>
<proteinExistence type="predicted"/>
<dbReference type="RefSeq" id="WP_139495187.1">
    <property type="nucleotide sequence ID" value="NZ_CAWORL010000018.1"/>
</dbReference>
<sequence length="145" mass="15514">MNKQLLARVINPTSCRYRIECTGFPAVVVASGEGSPEQLITLDGEGHMAVLLRQLQSLQLHHLQVSVPEEQLPPEEPNQTPPEEPPVDGDGSGQPPAPEALSELNGEPSEEGKGPSQEDPAPQDTSTDKKPPARKRASTKPTKGD</sequence>
<evidence type="ECO:0000313" key="3">
    <source>
        <dbReference type="Proteomes" id="UP000796104"/>
    </source>
</evidence>
<organism evidence="2 3">
    <name type="scientific">Aeromonas veronii</name>
    <dbReference type="NCBI Taxonomy" id="654"/>
    <lineage>
        <taxon>Bacteria</taxon>
        <taxon>Pseudomonadati</taxon>
        <taxon>Pseudomonadota</taxon>
        <taxon>Gammaproteobacteria</taxon>
        <taxon>Aeromonadales</taxon>
        <taxon>Aeromonadaceae</taxon>
        <taxon>Aeromonas</taxon>
    </lineage>
</organism>
<reference evidence="2" key="1">
    <citation type="submission" date="2017-10" db="EMBL/GenBank/DDBJ databases">
        <authorList>
            <person name="Colston S.M."/>
            <person name="Graf J."/>
        </authorList>
    </citation>
    <scope>NUCLEOTIDE SEQUENCE</scope>
    <source>
        <strain evidence="2">BAQ071013-135</strain>
    </source>
</reference>
<name>A0AAX2UP02_AERVE</name>
<feature type="region of interest" description="Disordered" evidence="1">
    <location>
        <begin position="64"/>
        <end position="145"/>
    </location>
</feature>
<dbReference type="AlphaFoldDB" id="A0AAX2UP02"/>
<accession>A0AAX2UP02</accession>
<protein>
    <submittedName>
        <fullName evidence="2">Uncharacterized protein</fullName>
    </submittedName>
</protein>
<dbReference type="Proteomes" id="UP000796104">
    <property type="component" value="Unassembled WGS sequence"/>
</dbReference>
<feature type="compositionally biased region" description="Pro residues" evidence="1">
    <location>
        <begin position="74"/>
        <end position="84"/>
    </location>
</feature>
<reference evidence="2" key="2">
    <citation type="journal article" date="2019" name="PLoS ONE">
        <title>Identification and characterization of putative Aeromonas spp. T3SS effectors.</title>
        <authorList>
            <person name="Rangel L.T."/>
            <person name="Marden J."/>
            <person name="Colston S."/>
            <person name="Setubal J.C."/>
            <person name="Graf J."/>
            <person name="Gogarten J.P."/>
        </authorList>
    </citation>
    <scope>NUCLEOTIDE SEQUENCE</scope>
    <source>
        <strain evidence="2">BAQ071013-135</strain>
    </source>
</reference>